<dbReference type="Gene3D" id="1.10.1280.10">
    <property type="entry name" value="Di-copper center containing domain from catechol oxidase"/>
    <property type="match status" value="1"/>
</dbReference>
<dbReference type="EMBL" id="CP091430">
    <property type="protein sequence ID" value="UVI30842.1"/>
    <property type="molecule type" value="Genomic_DNA"/>
</dbReference>
<dbReference type="Proteomes" id="UP001057877">
    <property type="component" value="Chromosome"/>
</dbReference>
<evidence type="ECO:0008006" key="3">
    <source>
        <dbReference type="Google" id="ProtNLM"/>
    </source>
</evidence>
<proteinExistence type="predicted"/>
<sequence>MPTIPNFPAALLEEHSRWHHVNHQANPTNLPPGYGERFLQFHRNYIARALQWYNQMGYDPHLVEPWQEVPSAIRNSPCYNQAAERRIRFNPQSFATADELGAFIEASNIHGCIHQESARIYEEPEMNDFDLAPRNTLFYNIHTMIDGWYQQWERTMGIRGTRPAHTSTRTVIQGSDARKNRTVNARARKGNKLAMPVQGRKSCVRVVAKARAQTVRLLRRKK</sequence>
<dbReference type="SUPFAM" id="SSF48056">
    <property type="entry name" value="Di-copper centre-containing domain"/>
    <property type="match status" value="1"/>
</dbReference>
<dbReference type="InterPro" id="IPR008922">
    <property type="entry name" value="Di-copper_centre_dom_sf"/>
</dbReference>
<protein>
    <recommendedName>
        <fullName evidence="3">Tyrosinase copper-binding domain-containing protein</fullName>
    </recommendedName>
</protein>
<evidence type="ECO:0000313" key="1">
    <source>
        <dbReference type="EMBL" id="UVI30842.1"/>
    </source>
</evidence>
<reference evidence="1" key="1">
    <citation type="submission" date="2022-01" db="EMBL/GenBank/DDBJ databases">
        <title>Paenibacillus spongiae sp. nov., isolated from marine sponge.</title>
        <authorList>
            <person name="Li Z."/>
            <person name="Zhang M."/>
        </authorList>
    </citation>
    <scope>NUCLEOTIDE SEQUENCE</scope>
    <source>
        <strain evidence="1">PHS-Z3</strain>
    </source>
</reference>
<dbReference type="RefSeq" id="WP_258386905.1">
    <property type="nucleotide sequence ID" value="NZ_CP091430.1"/>
</dbReference>
<accession>A0ABY5SA92</accession>
<name>A0ABY5SA92_9BACL</name>
<keyword evidence="2" id="KW-1185">Reference proteome</keyword>
<organism evidence="1 2">
    <name type="scientific">Paenibacillus spongiae</name>
    <dbReference type="NCBI Taxonomy" id="2909671"/>
    <lineage>
        <taxon>Bacteria</taxon>
        <taxon>Bacillati</taxon>
        <taxon>Bacillota</taxon>
        <taxon>Bacilli</taxon>
        <taxon>Bacillales</taxon>
        <taxon>Paenibacillaceae</taxon>
        <taxon>Paenibacillus</taxon>
    </lineage>
</organism>
<gene>
    <name evidence="1" type="ORF">L1F29_02900</name>
</gene>
<evidence type="ECO:0000313" key="2">
    <source>
        <dbReference type="Proteomes" id="UP001057877"/>
    </source>
</evidence>